<keyword evidence="3" id="KW-1185">Reference proteome</keyword>
<dbReference type="SMART" id="SM00052">
    <property type="entry name" value="EAL"/>
    <property type="match status" value="1"/>
</dbReference>
<reference evidence="3" key="1">
    <citation type="journal article" date="2019" name="Int. J. Syst. Evol. Microbiol.">
        <title>The Global Catalogue of Microorganisms (GCM) 10K type strain sequencing project: providing services to taxonomists for standard genome sequencing and annotation.</title>
        <authorList>
            <consortium name="The Broad Institute Genomics Platform"/>
            <consortium name="The Broad Institute Genome Sequencing Center for Infectious Disease"/>
            <person name="Wu L."/>
            <person name="Ma J."/>
        </authorList>
    </citation>
    <scope>NUCLEOTIDE SEQUENCE [LARGE SCALE GENOMIC DNA]</scope>
    <source>
        <strain evidence="3">CGMCC 1.15772</strain>
    </source>
</reference>
<dbReference type="InterPro" id="IPR001633">
    <property type="entry name" value="EAL_dom"/>
</dbReference>
<protein>
    <submittedName>
        <fullName evidence="2">Bifunctional diguanylate cyclase/phosphodiesterase</fullName>
    </submittedName>
</protein>
<dbReference type="PANTHER" id="PTHR33121:SF71">
    <property type="entry name" value="OXYGEN SENSOR PROTEIN DOSP"/>
    <property type="match status" value="1"/>
</dbReference>
<dbReference type="PANTHER" id="PTHR33121">
    <property type="entry name" value="CYCLIC DI-GMP PHOSPHODIESTERASE PDEF"/>
    <property type="match status" value="1"/>
</dbReference>
<gene>
    <name evidence="2" type="ORF">ACFP81_12655</name>
</gene>
<dbReference type="InterPro" id="IPR035919">
    <property type="entry name" value="EAL_sf"/>
</dbReference>
<comment type="caution">
    <text evidence="2">The sequence shown here is derived from an EMBL/GenBank/DDBJ whole genome shotgun (WGS) entry which is preliminary data.</text>
</comment>
<dbReference type="Proteomes" id="UP001596297">
    <property type="component" value="Unassembled WGS sequence"/>
</dbReference>
<name>A0ABW1YF68_9DEIO</name>
<evidence type="ECO:0000259" key="1">
    <source>
        <dbReference type="PROSITE" id="PS50883"/>
    </source>
</evidence>
<accession>A0ABW1YF68</accession>
<dbReference type="PROSITE" id="PS50883">
    <property type="entry name" value="EAL"/>
    <property type="match status" value="1"/>
</dbReference>
<organism evidence="2 3">
    <name type="scientific">Deinococcus lacus</name>
    <dbReference type="NCBI Taxonomy" id="392561"/>
    <lineage>
        <taxon>Bacteria</taxon>
        <taxon>Thermotogati</taxon>
        <taxon>Deinococcota</taxon>
        <taxon>Deinococci</taxon>
        <taxon>Deinococcales</taxon>
        <taxon>Deinococcaceae</taxon>
        <taxon>Deinococcus</taxon>
    </lineage>
</organism>
<dbReference type="CDD" id="cd01948">
    <property type="entry name" value="EAL"/>
    <property type="match status" value="1"/>
</dbReference>
<evidence type="ECO:0000313" key="2">
    <source>
        <dbReference type="EMBL" id="MFC6592761.1"/>
    </source>
</evidence>
<proteinExistence type="predicted"/>
<dbReference type="RefSeq" id="WP_380083883.1">
    <property type="nucleotide sequence ID" value="NZ_JBHSWD010000002.1"/>
</dbReference>
<dbReference type="SUPFAM" id="SSF141868">
    <property type="entry name" value="EAL domain-like"/>
    <property type="match status" value="1"/>
</dbReference>
<evidence type="ECO:0000313" key="3">
    <source>
        <dbReference type="Proteomes" id="UP001596297"/>
    </source>
</evidence>
<sequence>MQRFHHAMADEHQRRRELTRDLQSAVGTGQFELFYQPIISLWRSELSGFEALIRWRHPQRGLVSPVQFIPLAEESRLILPLGEWILRRACGQAVEWKFEQRGLSMSVNVSALQFEQRDFVQSVQMALERSGLPGHCLTLELTESMVLRDIGLAGRHIRQLKESGVRFALDDFGAGYSSLSVLQSLPLDHLKMDRSFLQACRRPDSKRPRLVLETLVSMAQRLGLTVIAEGVETAEQGELLRHFGCDSAQGYFFGRPQPADEASSWMFTAAGS</sequence>
<feature type="domain" description="EAL" evidence="1">
    <location>
        <begin position="15"/>
        <end position="270"/>
    </location>
</feature>
<dbReference type="InterPro" id="IPR050706">
    <property type="entry name" value="Cyclic-di-GMP_PDE-like"/>
</dbReference>
<dbReference type="Gene3D" id="3.20.20.450">
    <property type="entry name" value="EAL domain"/>
    <property type="match status" value="1"/>
</dbReference>
<dbReference type="EMBL" id="JBHSWD010000002">
    <property type="protein sequence ID" value="MFC6592761.1"/>
    <property type="molecule type" value="Genomic_DNA"/>
</dbReference>
<dbReference type="Pfam" id="PF00563">
    <property type="entry name" value="EAL"/>
    <property type="match status" value="1"/>
</dbReference>